<dbReference type="RefSeq" id="WP_061520259.1">
    <property type="nucleotide sequence ID" value="NZ_JAJJBV010000008.1"/>
</dbReference>
<protein>
    <submittedName>
        <fullName evidence="2">Uncharacterized protein</fullName>
    </submittedName>
</protein>
<sequence>MSNQNFRESEIAENLSHIKVLTNYKTEYSRQTSPYFIIWGCIWIIAYSVSLFKVPSVVLACVWLVLAVLGWILTLKTYLKQKQFDPMPTFLKNQLKCAWFGFILMVSIFVFLILMELLPRTGEFLSFLIVLMVSIMYIFLGIVLTKEIFVMGFWLSILGMLTFCLFPDAMNIVFAFIGGGSLLLTGMILKRKGQGNE</sequence>
<keyword evidence="3" id="KW-1185">Reference proteome</keyword>
<feature type="transmembrane region" description="Helical" evidence="1">
    <location>
        <begin position="124"/>
        <end position="143"/>
    </location>
</feature>
<feature type="transmembrane region" description="Helical" evidence="1">
    <location>
        <begin position="172"/>
        <end position="189"/>
    </location>
</feature>
<evidence type="ECO:0000256" key="1">
    <source>
        <dbReference type="SAM" id="Phobius"/>
    </source>
</evidence>
<gene>
    <name evidence="2" type="ORF">AXI58_07800</name>
</gene>
<keyword evidence="1" id="KW-0472">Membrane</keyword>
<name>A0A150FCV7_9BACI</name>
<dbReference type="Proteomes" id="UP000075430">
    <property type="component" value="Unassembled WGS sequence"/>
</dbReference>
<dbReference type="OrthoDB" id="2921382at2"/>
<feature type="transmembrane region" description="Helical" evidence="1">
    <location>
        <begin position="34"/>
        <end position="51"/>
    </location>
</feature>
<keyword evidence="1" id="KW-0812">Transmembrane</keyword>
<evidence type="ECO:0000313" key="3">
    <source>
        <dbReference type="Proteomes" id="UP000075430"/>
    </source>
</evidence>
<feature type="transmembrane region" description="Helical" evidence="1">
    <location>
        <begin position="57"/>
        <end position="79"/>
    </location>
</feature>
<dbReference type="EMBL" id="LSBA01000004">
    <property type="protein sequence ID" value="KXZ22670.1"/>
    <property type="molecule type" value="Genomic_DNA"/>
</dbReference>
<evidence type="ECO:0000313" key="2">
    <source>
        <dbReference type="EMBL" id="KXZ22670.1"/>
    </source>
</evidence>
<accession>A0A150FCV7</accession>
<reference evidence="3" key="1">
    <citation type="submission" date="2016-02" db="EMBL/GenBank/DDBJ databases">
        <authorList>
            <person name="Dunlap C."/>
        </authorList>
    </citation>
    <scope>NUCLEOTIDE SEQUENCE [LARGE SCALE GENOMIC DNA]</scope>
    <source>
        <strain evidence="3">NRRL B-41092</strain>
    </source>
</reference>
<dbReference type="AlphaFoldDB" id="A0A150FCV7"/>
<dbReference type="STRING" id="1793963.AXI58_07800"/>
<proteinExistence type="predicted"/>
<feature type="transmembrane region" description="Helical" evidence="1">
    <location>
        <begin position="148"/>
        <end position="166"/>
    </location>
</feature>
<organism evidence="2 3">
    <name type="scientific">Bacillus nakamurai</name>
    <dbReference type="NCBI Taxonomy" id="1793963"/>
    <lineage>
        <taxon>Bacteria</taxon>
        <taxon>Bacillati</taxon>
        <taxon>Bacillota</taxon>
        <taxon>Bacilli</taxon>
        <taxon>Bacillales</taxon>
        <taxon>Bacillaceae</taxon>
        <taxon>Bacillus</taxon>
    </lineage>
</organism>
<comment type="caution">
    <text evidence="2">The sequence shown here is derived from an EMBL/GenBank/DDBJ whole genome shotgun (WGS) entry which is preliminary data.</text>
</comment>
<keyword evidence="1" id="KW-1133">Transmembrane helix</keyword>
<feature type="transmembrane region" description="Helical" evidence="1">
    <location>
        <begin position="99"/>
        <end position="118"/>
    </location>
</feature>